<dbReference type="AlphaFoldDB" id="Q0W5H6"/>
<proteinExistence type="predicted"/>
<dbReference type="eggNOG" id="arCOG03974">
    <property type="taxonomic scope" value="Archaea"/>
</dbReference>
<protein>
    <submittedName>
        <fullName evidence="2">Uncharacterized protein</fullName>
    </submittedName>
</protein>
<keyword evidence="3" id="KW-1185">Reference proteome</keyword>
<organism evidence="2 3">
    <name type="scientific">Methanocella arvoryzae (strain DSM 22066 / NBRC 105507 / MRE50)</name>
    <dbReference type="NCBI Taxonomy" id="351160"/>
    <lineage>
        <taxon>Archaea</taxon>
        <taxon>Methanobacteriati</taxon>
        <taxon>Methanobacteriota</taxon>
        <taxon>Stenosarchaea group</taxon>
        <taxon>Methanomicrobia</taxon>
        <taxon>Methanocellales</taxon>
        <taxon>Methanocellaceae</taxon>
        <taxon>Methanocella</taxon>
    </lineage>
</organism>
<dbReference type="EMBL" id="AM114193">
    <property type="protein sequence ID" value="CAJ36367.1"/>
    <property type="molecule type" value="Genomic_DNA"/>
</dbReference>
<dbReference type="Proteomes" id="UP000000663">
    <property type="component" value="Chromosome"/>
</dbReference>
<sequence length="306" mass="34140">MQTHECFRPERITMVEQEKSDRYRRRLKLLSIAITLLIIVSMLALAAFFGLFFAYIGSIDDPFAPRAPYYEYELSVTGLEGFASENGTAVIMMPLPGVNGTPVLEEGWWVNYNKDGRYRYHGMQSLKPVDATEGPMLEARIVTTDYYESYAGATPIAVSPGQDTSTLPGVVPDRINKTPSFDDVHVIASGYVEALNYPTGSEGRAAVKRFLDTPLLPVAYVPELCTLETNYSTYIYVDPALRPLSNDSNLRVEGKLKVNLNHNKVNAPEEGVRRFEIHTYTIDETIPGGVTGYVPVEVRYQYSVGV</sequence>
<accession>Q0W5H6</accession>
<reference evidence="2 3" key="1">
    <citation type="journal article" date="2006" name="Science">
        <title>Genome of rice cluster I archaea -- the key methane producers in the rice rhizosphere.</title>
        <authorList>
            <person name="Erkel C."/>
            <person name="Kube M."/>
            <person name="Reinhardt R."/>
            <person name="Liesack W."/>
        </authorList>
    </citation>
    <scope>NUCLEOTIDE SEQUENCE [LARGE SCALE GENOMIC DNA]</scope>
    <source>
        <strain evidence="3">DSM 22066 / NBRC 105507 / MRE50</strain>
    </source>
</reference>
<name>Q0W5H6_METAR</name>
<feature type="transmembrane region" description="Helical" evidence="1">
    <location>
        <begin position="29"/>
        <end position="56"/>
    </location>
</feature>
<evidence type="ECO:0000313" key="3">
    <source>
        <dbReference type="Proteomes" id="UP000000663"/>
    </source>
</evidence>
<evidence type="ECO:0000313" key="2">
    <source>
        <dbReference type="EMBL" id="CAJ36367.1"/>
    </source>
</evidence>
<keyword evidence="1" id="KW-1133">Transmembrane helix</keyword>
<gene>
    <name evidence="2" type="ORF">RCIX1037</name>
</gene>
<keyword evidence="1" id="KW-0472">Membrane</keyword>
<dbReference type="KEGG" id="rci:RCIX1037"/>
<evidence type="ECO:0000256" key="1">
    <source>
        <dbReference type="SAM" id="Phobius"/>
    </source>
</evidence>
<keyword evidence="1" id="KW-0812">Transmembrane</keyword>